<dbReference type="RefSeq" id="WP_344662289.1">
    <property type="nucleotide sequence ID" value="NZ_BAAAQM010000070.1"/>
</dbReference>
<reference evidence="2" key="1">
    <citation type="journal article" date="2019" name="Int. J. Syst. Evol. Microbiol.">
        <title>The Global Catalogue of Microorganisms (GCM) 10K type strain sequencing project: providing services to taxonomists for standard genome sequencing and annotation.</title>
        <authorList>
            <consortium name="The Broad Institute Genomics Platform"/>
            <consortium name="The Broad Institute Genome Sequencing Center for Infectious Disease"/>
            <person name="Wu L."/>
            <person name="Ma J."/>
        </authorList>
    </citation>
    <scope>NUCLEOTIDE SEQUENCE [LARGE SCALE GENOMIC DNA]</scope>
    <source>
        <strain evidence="2">JCM 16013</strain>
    </source>
</reference>
<evidence type="ECO:0000313" key="2">
    <source>
        <dbReference type="Proteomes" id="UP001499854"/>
    </source>
</evidence>
<organism evidence="1 2">
    <name type="scientific">Catenulispora subtropica</name>
    <dbReference type="NCBI Taxonomy" id="450798"/>
    <lineage>
        <taxon>Bacteria</taxon>
        <taxon>Bacillati</taxon>
        <taxon>Actinomycetota</taxon>
        <taxon>Actinomycetes</taxon>
        <taxon>Catenulisporales</taxon>
        <taxon>Catenulisporaceae</taxon>
        <taxon>Catenulispora</taxon>
    </lineage>
</organism>
<dbReference type="Proteomes" id="UP001499854">
    <property type="component" value="Unassembled WGS sequence"/>
</dbReference>
<evidence type="ECO:0000313" key="1">
    <source>
        <dbReference type="EMBL" id="GAA2001111.1"/>
    </source>
</evidence>
<dbReference type="EMBL" id="BAAAQM010000070">
    <property type="protein sequence ID" value="GAA2001111.1"/>
    <property type="molecule type" value="Genomic_DNA"/>
</dbReference>
<sequence length="68" mass="7490">MSALRAVVAARISQLTDESVSIQRQVKSGEAYALARQWPVVGYVRDEDVSAPKVAPFDRPDVNTACWL</sequence>
<protein>
    <submittedName>
        <fullName evidence="1">Uncharacterized protein</fullName>
    </submittedName>
</protein>
<dbReference type="Gene3D" id="3.40.50.1390">
    <property type="entry name" value="Resolvase, N-terminal catalytic domain"/>
    <property type="match status" value="1"/>
</dbReference>
<keyword evidence="2" id="KW-1185">Reference proteome</keyword>
<name>A0ABP5ENM2_9ACTN</name>
<dbReference type="InterPro" id="IPR036162">
    <property type="entry name" value="Resolvase-like_N_sf"/>
</dbReference>
<proteinExistence type="predicted"/>
<comment type="caution">
    <text evidence="1">The sequence shown here is derived from an EMBL/GenBank/DDBJ whole genome shotgun (WGS) entry which is preliminary data.</text>
</comment>
<gene>
    <name evidence="1" type="ORF">GCM10009838_78510</name>
</gene>
<accession>A0ABP5ENM2</accession>